<feature type="transmembrane region" description="Helical" evidence="2">
    <location>
        <begin position="79"/>
        <end position="98"/>
    </location>
</feature>
<feature type="transmembrane region" description="Helical" evidence="2">
    <location>
        <begin position="49"/>
        <end position="73"/>
    </location>
</feature>
<dbReference type="AlphaFoldDB" id="A0A9Q8YBG1"/>
<organism evidence="3 4">
    <name type="scientific">Ensifer adhaerens</name>
    <name type="common">Sinorhizobium morelense</name>
    <dbReference type="NCBI Taxonomy" id="106592"/>
    <lineage>
        <taxon>Bacteria</taxon>
        <taxon>Pseudomonadati</taxon>
        <taxon>Pseudomonadota</taxon>
        <taxon>Alphaproteobacteria</taxon>
        <taxon>Hyphomicrobiales</taxon>
        <taxon>Rhizobiaceae</taxon>
        <taxon>Sinorhizobium/Ensifer group</taxon>
        <taxon>Ensifer</taxon>
    </lineage>
</organism>
<feature type="compositionally biased region" description="Basic and acidic residues" evidence="1">
    <location>
        <begin position="122"/>
        <end position="151"/>
    </location>
</feature>
<proteinExistence type="predicted"/>
<dbReference type="Proteomes" id="UP001055460">
    <property type="component" value="Chromosome"/>
</dbReference>
<dbReference type="RefSeq" id="WP_143034190.1">
    <property type="nucleotide sequence ID" value="NZ_CAXURO020000001.1"/>
</dbReference>
<evidence type="ECO:0000256" key="2">
    <source>
        <dbReference type="SAM" id="Phobius"/>
    </source>
</evidence>
<evidence type="ECO:0000313" key="4">
    <source>
        <dbReference type="Proteomes" id="UP001055460"/>
    </source>
</evidence>
<keyword evidence="2" id="KW-0472">Membrane</keyword>
<sequence length="151" mass="17186">MSLPRHAPVTYCTGWGAIAANKKAANHFRQVMFGMTSRIAWKDRLTDRAWAFLSNPLTIGIYLALAMLCAFVGSTTTGIPAYLLMAIGFLLVIFVDPPKRLGRLRQRRRRSSPPNTVTPFPRRTDERETMRGSQHPGERSRTRDDRRASRR</sequence>
<evidence type="ECO:0000256" key="1">
    <source>
        <dbReference type="SAM" id="MobiDB-lite"/>
    </source>
</evidence>
<accession>A0A9Q8YBG1</accession>
<feature type="region of interest" description="Disordered" evidence="1">
    <location>
        <begin position="103"/>
        <end position="151"/>
    </location>
</feature>
<keyword evidence="2" id="KW-0812">Transmembrane</keyword>
<reference evidence="3" key="1">
    <citation type="submission" date="2022-06" db="EMBL/GenBank/DDBJ databases">
        <title>Physiological and biochemical characterization and genomic elucidation of a strain of the genus Ensifer adhaerens M8 that combines arsenic oxidation and chromium reduction.</title>
        <authorList>
            <person name="Li X."/>
            <person name="Yu c."/>
        </authorList>
    </citation>
    <scope>NUCLEOTIDE SEQUENCE</scope>
    <source>
        <strain evidence="3">M8</strain>
    </source>
</reference>
<evidence type="ECO:0000313" key="3">
    <source>
        <dbReference type="EMBL" id="USJ25055.1"/>
    </source>
</evidence>
<dbReference type="EMBL" id="CP098807">
    <property type="protein sequence ID" value="USJ25055.1"/>
    <property type="molecule type" value="Genomic_DNA"/>
</dbReference>
<gene>
    <name evidence="3" type="ORF">NE863_08855</name>
</gene>
<keyword evidence="2" id="KW-1133">Transmembrane helix</keyword>
<name>A0A9Q8YBG1_ENSAD</name>
<protein>
    <submittedName>
        <fullName evidence="3">Uncharacterized protein</fullName>
    </submittedName>
</protein>